<dbReference type="AlphaFoldDB" id="W9SJB8"/>
<organism evidence="1 2">
    <name type="scientific">Morus notabilis</name>
    <dbReference type="NCBI Taxonomy" id="981085"/>
    <lineage>
        <taxon>Eukaryota</taxon>
        <taxon>Viridiplantae</taxon>
        <taxon>Streptophyta</taxon>
        <taxon>Embryophyta</taxon>
        <taxon>Tracheophyta</taxon>
        <taxon>Spermatophyta</taxon>
        <taxon>Magnoliopsida</taxon>
        <taxon>eudicotyledons</taxon>
        <taxon>Gunneridae</taxon>
        <taxon>Pentapetalae</taxon>
        <taxon>rosids</taxon>
        <taxon>fabids</taxon>
        <taxon>Rosales</taxon>
        <taxon>Moraceae</taxon>
        <taxon>Moreae</taxon>
        <taxon>Morus</taxon>
    </lineage>
</organism>
<keyword evidence="2" id="KW-1185">Reference proteome</keyword>
<evidence type="ECO:0000313" key="2">
    <source>
        <dbReference type="Proteomes" id="UP000030645"/>
    </source>
</evidence>
<protein>
    <submittedName>
        <fullName evidence="1">Uncharacterized protein</fullName>
    </submittedName>
</protein>
<gene>
    <name evidence="1" type="ORF">L484_001774</name>
</gene>
<dbReference type="Proteomes" id="UP000030645">
    <property type="component" value="Unassembled WGS sequence"/>
</dbReference>
<sequence>MAMNSVKKKSNFSSATFRGLGCGAGSSQQVSKPALIRTLADWEGKKVRKKKQTQEFGRGVGGLDFQNKSFWVFFFIHSNLKLKFFKGYP</sequence>
<name>W9SJB8_9ROSA</name>
<reference evidence="2" key="1">
    <citation type="submission" date="2013-01" db="EMBL/GenBank/DDBJ databases">
        <title>Draft Genome Sequence of a Mulberry Tree, Morus notabilis C.K. Schneid.</title>
        <authorList>
            <person name="He N."/>
            <person name="Zhao S."/>
        </authorList>
    </citation>
    <scope>NUCLEOTIDE SEQUENCE</scope>
</reference>
<accession>W9SJB8</accession>
<dbReference type="EMBL" id="KE346270">
    <property type="protein sequence ID" value="EXC31741.1"/>
    <property type="molecule type" value="Genomic_DNA"/>
</dbReference>
<evidence type="ECO:0000313" key="1">
    <source>
        <dbReference type="EMBL" id="EXC31741.1"/>
    </source>
</evidence>
<proteinExistence type="predicted"/>